<feature type="region of interest" description="Disordered" evidence="1">
    <location>
        <begin position="1"/>
        <end position="51"/>
    </location>
</feature>
<organism evidence="2 3">
    <name type="scientific">Wickerhamomyces ciferrii (strain ATCC 14091 / BCRC 22168 / CBS 111 / JCM 3599 / NBRC 0793 / NRRL Y-1031 F-60-10)</name>
    <name type="common">Yeast</name>
    <name type="synonym">Pichia ciferrii</name>
    <dbReference type="NCBI Taxonomy" id="1206466"/>
    <lineage>
        <taxon>Eukaryota</taxon>
        <taxon>Fungi</taxon>
        <taxon>Dikarya</taxon>
        <taxon>Ascomycota</taxon>
        <taxon>Saccharomycotina</taxon>
        <taxon>Saccharomycetes</taxon>
        <taxon>Phaffomycetales</taxon>
        <taxon>Wickerhamomycetaceae</taxon>
        <taxon>Wickerhamomyces</taxon>
    </lineage>
</organism>
<dbReference type="EMBL" id="CAIF01000188">
    <property type="protein sequence ID" value="CCH45299.1"/>
    <property type="molecule type" value="Genomic_DNA"/>
</dbReference>
<gene>
    <name evidence="2" type="ORF">BN7_4881</name>
</gene>
<dbReference type="Proteomes" id="UP000009328">
    <property type="component" value="Unassembled WGS sequence"/>
</dbReference>
<keyword evidence="3" id="KW-1185">Reference proteome</keyword>
<comment type="caution">
    <text evidence="2">The sequence shown here is derived from an EMBL/GenBank/DDBJ whole genome shotgun (WGS) entry which is preliminary data.</text>
</comment>
<proteinExistence type="predicted"/>
<feature type="compositionally biased region" description="Basic and acidic residues" evidence="1">
    <location>
        <begin position="20"/>
        <end position="33"/>
    </location>
</feature>
<protein>
    <submittedName>
        <fullName evidence="2">Uncharacterized protein</fullName>
    </submittedName>
</protein>
<feature type="compositionally biased region" description="Low complexity" evidence="1">
    <location>
        <begin position="34"/>
        <end position="43"/>
    </location>
</feature>
<evidence type="ECO:0000313" key="3">
    <source>
        <dbReference type="Proteomes" id="UP000009328"/>
    </source>
</evidence>
<dbReference type="AlphaFoldDB" id="K0KV47"/>
<sequence length="89" mass="10393">MSRVFKSFDTEIAENLNSNDKQDKQDQKDKQKTTEQQQQQSQSKKNKSAIKKQTFDELYGEPENFLEIEVSRLIIIIPKLQITKTFTGP</sequence>
<dbReference type="InParanoid" id="K0KV47"/>
<accession>K0KV47</accession>
<reference evidence="2 3" key="1">
    <citation type="journal article" date="2012" name="Eukaryot. Cell">
        <title>Draft genome sequence of Wickerhamomyces ciferrii NRRL Y-1031 F-60-10.</title>
        <authorList>
            <person name="Schneider J."/>
            <person name="Andrea H."/>
            <person name="Blom J."/>
            <person name="Jaenicke S."/>
            <person name="Ruckert C."/>
            <person name="Schorsch C."/>
            <person name="Szczepanowski R."/>
            <person name="Farwick M."/>
            <person name="Goesmann A."/>
            <person name="Puhler A."/>
            <person name="Schaffer S."/>
            <person name="Tauch A."/>
            <person name="Kohler T."/>
            <person name="Brinkrolf K."/>
        </authorList>
    </citation>
    <scope>NUCLEOTIDE SEQUENCE [LARGE SCALE GENOMIC DNA]</scope>
    <source>
        <strain evidence="3">ATCC 14091 / BCRC 22168 / CBS 111 / JCM 3599 / NBRC 0793 / NRRL Y-1031 F-60-10</strain>
    </source>
</reference>
<dbReference type="HOGENOM" id="CLU_2456495_0_0_1"/>
<evidence type="ECO:0000256" key="1">
    <source>
        <dbReference type="SAM" id="MobiDB-lite"/>
    </source>
</evidence>
<evidence type="ECO:0000313" key="2">
    <source>
        <dbReference type="EMBL" id="CCH45299.1"/>
    </source>
</evidence>
<name>K0KV47_WICCF</name>